<sequence>MSRDGKNALGIGVILFLVLFVFGSFCPMERIFGIPCPGCNMFSAIYWLWKGNLSAAWYFHPAVFLLLPYAAVCAVLFVRNREDILKRRAFRVMSVLLLGTMLAVYLWRMLYVFPHAPMQVNEHAPFIGLLQLFF</sequence>
<keyword evidence="1" id="KW-1133">Transmembrane helix</keyword>
<dbReference type="Pfam" id="PF10825">
    <property type="entry name" value="DUF2752"/>
    <property type="match status" value="1"/>
</dbReference>
<accession>A0A099I6K7</accession>
<evidence type="ECO:0000256" key="1">
    <source>
        <dbReference type="SAM" id="Phobius"/>
    </source>
</evidence>
<protein>
    <submittedName>
        <fullName evidence="2">Uncharacterized protein</fullName>
    </submittedName>
</protein>
<dbReference type="AlphaFoldDB" id="A0A099I6K7"/>
<organism evidence="2 3">
    <name type="scientific">Clostridium innocuum</name>
    <dbReference type="NCBI Taxonomy" id="1522"/>
    <lineage>
        <taxon>Bacteria</taxon>
        <taxon>Bacillati</taxon>
        <taxon>Bacillota</taxon>
        <taxon>Clostridia</taxon>
        <taxon>Eubacteriales</taxon>
        <taxon>Clostridiaceae</taxon>
        <taxon>Clostridium</taxon>
    </lineage>
</organism>
<feature type="transmembrane region" description="Helical" evidence="1">
    <location>
        <begin position="90"/>
        <end position="110"/>
    </location>
</feature>
<feature type="transmembrane region" description="Helical" evidence="1">
    <location>
        <begin position="55"/>
        <end position="78"/>
    </location>
</feature>
<evidence type="ECO:0000313" key="2">
    <source>
        <dbReference type="EMBL" id="KGJ52503.1"/>
    </source>
</evidence>
<keyword evidence="1" id="KW-0472">Membrane</keyword>
<dbReference type="RefSeq" id="WP_044906108.1">
    <property type="nucleotide sequence ID" value="NZ_CAXUDH010000017.1"/>
</dbReference>
<name>A0A099I6K7_CLOIN</name>
<dbReference type="Proteomes" id="UP000030008">
    <property type="component" value="Unassembled WGS sequence"/>
</dbReference>
<feature type="transmembrane region" description="Helical" evidence="1">
    <location>
        <begin position="6"/>
        <end position="25"/>
    </location>
</feature>
<evidence type="ECO:0000313" key="3">
    <source>
        <dbReference type="Proteomes" id="UP000030008"/>
    </source>
</evidence>
<comment type="caution">
    <text evidence="2">The sequence shown here is derived from an EMBL/GenBank/DDBJ whole genome shotgun (WGS) entry which is preliminary data.</text>
</comment>
<gene>
    <name evidence="2" type="ORF">CIAN88_14280</name>
</gene>
<keyword evidence="1" id="KW-0812">Transmembrane</keyword>
<dbReference type="EMBL" id="JQIF01000064">
    <property type="protein sequence ID" value="KGJ52503.1"/>
    <property type="molecule type" value="Genomic_DNA"/>
</dbReference>
<dbReference type="InterPro" id="IPR021215">
    <property type="entry name" value="DUF2752"/>
</dbReference>
<proteinExistence type="predicted"/>
<reference evidence="2 3" key="1">
    <citation type="submission" date="2014-08" db="EMBL/GenBank/DDBJ databases">
        <title>Clostridium innocuum, an unnegligible vancomycin-resistant pathogen causing extra-intestinal infections.</title>
        <authorList>
            <person name="Feng Y."/>
            <person name="Chiu C.-H."/>
        </authorList>
    </citation>
    <scope>NUCLEOTIDE SEQUENCE [LARGE SCALE GENOMIC DNA]</scope>
    <source>
        <strain evidence="2 3">AN88</strain>
    </source>
</reference>